<evidence type="ECO:0000256" key="4">
    <source>
        <dbReference type="ARBA" id="ARBA00022989"/>
    </source>
</evidence>
<evidence type="ECO:0000256" key="6">
    <source>
        <dbReference type="ARBA" id="ARBA00023170"/>
    </source>
</evidence>
<keyword evidence="7" id="KW-0325">Glycoprotein</keyword>
<evidence type="ECO:0008006" key="12">
    <source>
        <dbReference type="Google" id="ProtNLM"/>
    </source>
</evidence>
<evidence type="ECO:0000256" key="3">
    <source>
        <dbReference type="ARBA" id="ARBA00022692"/>
    </source>
</evidence>
<feature type="signal peptide" evidence="9">
    <location>
        <begin position="1"/>
        <end position="21"/>
    </location>
</feature>
<organism evidence="10 11">
    <name type="scientific">Chilo suppressalis</name>
    <name type="common">Asiatic rice borer moth</name>
    <dbReference type="NCBI Taxonomy" id="168631"/>
    <lineage>
        <taxon>Eukaryota</taxon>
        <taxon>Metazoa</taxon>
        <taxon>Ecdysozoa</taxon>
        <taxon>Arthropoda</taxon>
        <taxon>Hexapoda</taxon>
        <taxon>Insecta</taxon>
        <taxon>Pterygota</taxon>
        <taxon>Neoptera</taxon>
        <taxon>Endopterygota</taxon>
        <taxon>Lepidoptera</taxon>
        <taxon>Glossata</taxon>
        <taxon>Ditrysia</taxon>
        <taxon>Pyraloidea</taxon>
        <taxon>Crambidae</taxon>
        <taxon>Crambinae</taxon>
        <taxon>Chilo</taxon>
    </lineage>
</organism>
<feature type="transmembrane region" description="Helical" evidence="8">
    <location>
        <begin position="327"/>
        <end position="346"/>
    </location>
</feature>
<keyword evidence="9" id="KW-0732">Signal</keyword>
<comment type="subcellular location">
    <subcellularLocation>
        <location evidence="1">Cell membrane</location>
        <topology evidence="1">Multi-pass membrane protein</topology>
    </subcellularLocation>
</comment>
<dbReference type="Gene3D" id="3.40.190.10">
    <property type="entry name" value="Periplasmic binding protein-like II"/>
    <property type="match status" value="1"/>
</dbReference>
<keyword evidence="3 8" id="KW-0812">Transmembrane</keyword>
<evidence type="ECO:0000313" key="11">
    <source>
        <dbReference type="Proteomes" id="UP001153292"/>
    </source>
</evidence>
<evidence type="ECO:0000313" key="10">
    <source>
        <dbReference type="EMBL" id="CAH0405380.1"/>
    </source>
</evidence>
<keyword evidence="5 8" id="KW-0472">Membrane</keyword>
<evidence type="ECO:0000256" key="7">
    <source>
        <dbReference type="ARBA" id="ARBA00023180"/>
    </source>
</evidence>
<protein>
    <recommendedName>
        <fullName evidence="12">Ionotropic receptor</fullName>
    </recommendedName>
</protein>
<dbReference type="PANTHER" id="PTHR42643:SF30">
    <property type="entry name" value="IONOTROPIC RECEPTOR 40A-RELATED"/>
    <property type="match status" value="1"/>
</dbReference>
<feature type="transmembrane region" description="Helical" evidence="8">
    <location>
        <begin position="565"/>
        <end position="585"/>
    </location>
</feature>
<keyword evidence="11" id="KW-1185">Reference proteome</keyword>
<name>A0ABN8BB38_CHISP</name>
<dbReference type="EMBL" id="OU963897">
    <property type="protein sequence ID" value="CAH0405380.1"/>
    <property type="molecule type" value="Genomic_DNA"/>
</dbReference>
<dbReference type="InterPro" id="IPR052192">
    <property type="entry name" value="Insect_Ionotropic_Sensory_Rcpt"/>
</dbReference>
<keyword evidence="6" id="KW-0675">Receptor</keyword>
<sequence length="590" mass="68442">MLRHVFLVIFITFNVIEKISSSESFYDRFDYNDDSDVVDCVRKVINPIKNHNEQPYNYVTIINVTNSVAKALHNTNRSILSRSFSWDGSTRFNSVYLIMVIDYKQLRAGLKLAIRDSFWNPKAYFIITIKDSNEIQRVANFLIRYHIINFAVINKRDNKEIPIIYSLNKSLDSCNNLVNKNIQTFSSCSAYTNEKIYDYKPKRRLKNCHFKFISHDYWPFINLSGTKRKGTEDVILRAWKDTDNVSVELINFGKTGEFGGILRNGSFSGMLRLIQKRKVEGAIGGYVIDLGRSIQLDYTYPYELDHRLMIIQTAKEFGIWRAMMNKFSALLIVIFSISMVFAIILTCYSEKKMGIFTNIIIVVGYITNNIKKINTNSKHGLYIVVINLLLSNILLTNLFQAYLSSVITNPPKEKQVDDYGEVLKNYEAHFHGRWSTSADHSNYTHCPSKLDCLKLVKNTDRNIYTTLTETEFSILIWNITDYDDRLPLFRLHENVGTLLRTIIFEKGSPIIHPLDIFIRKLSSAGLVLKHMDFIIYDEKLKALYRLNRQVGESKPFTIDDIKHPIVVLLSGYCLSFIIFICEIVYCKIRN</sequence>
<evidence type="ECO:0000256" key="9">
    <source>
        <dbReference type="SAM" id="SignalP"/>
    </source>
</evidence>
<reference evidence="10" key="1">
    <citation type="submission" date="2021-12" db="EMBL/GenBank/DDBJ databases">
        <authorList>
            <person name="King R."/>
        </authorList>
    </citation>
    <scope>NUCLEOTIDE SEQUENCE</scope>
</reference>
<keyword evidence="4 8" id="KW-1133">Transmembrane helix</keyword>
<keyword evidence="2" id="KW-1003">Cell membrane</keyword>
<evidence type="ECO:0000256" key="1">
    <source>
        <dbReference type="ARBA" id="ARBA00004651"/>
    </source>
</evidence>
<dbReference type="PANTHER" id="PTHR42643">
    <property type="entry name" value="IONOTROPIC RECEPTOR 20A-RELATED"/>
    <property type="match status" value="1"/>
</dbReference>
<gene>
    <name evidence="10" type="ORF">CHILSU_LOCUS8744</name>
</gene>
<evidence type="ECO:0000256" key="2">
    <source>
        <dbReference type="ARBA" id="ARBA00022475"/>
    </source>
</evidence>
<feature type="chain" id="PRO_5047041885" description="Ionotropic receptor" evidence="9">
    <location>
        <begin position="22"/>
        <end position="590"/>
    </location>
</feature>
<dbReference type="Proteomes" id="UP001153292">
    <property type="component" value="Chromosome 4"/>
</dbReference>
<evidence type="ECO:0000256" key="5">
    <source>
        <dbReference type="ARBA" id="ARBA00023136"/>
    </source>
</evidence>
<accession>A0ABN8BB38</accession>
<proteinExistence type="predicted"/>
<feature type="transmembrane region" description="Helical" evidence="8">
    <location>
        <begin position="380"/>
        <end position="403"/>
    </location>
</feature>
<evidence type="ECO:0000256" key="8">
    <source>
        <dbReference type="SAM" id="Phobius"/>
    </source>
</evidence>
<dbReference type="SUPFAM" id="SSF53850">
    <property type="entry name" value="Periplasmic binding protein-like II"/>
    <property type="match status" value="1"/>
</dbReference>